<sequence>MDKKVNAHDEMVLLKKKGVAARKKVIEEDILRSMDCDYYPNITQLAVAVADRYVQLTNDKISSTTLLRETGPYRTLLNRYYKTEKRIRGEYQNREAELEEDLLMAELELNKLRSDLADARKALSKSHEEMDVLKHENINERTAEGVVPEYSENEISAYMAMFELVNASNDFGIQIDGYNITKMAFTGASTVLIKTEKYPAFFKWFRENKLIGEG</sequence>
<accession>A0A2N7II82</accession>
<dbReference type="AlphaFoldDB" id="A0A2N7II82"/>
<evidence type="ECO:0000256" key="1">
    <source>
        <dbReference type="SAM" id="Coils"/>
    </source>
</evidence>
<reference evidence="3" key="1">
    <citation type="submission" date="2016-07" db="EMBL/GenBank/DDBJ databases">
        <title>Nontailed viruses are major unrecognized killers of bacteria in the ocean.</title>
        <authorList>
            <person name="Kauffman K."/>
            <person name="Hussain F."/>
            <person name="Yang J."/>
            <person name="Arevalo P."/>
            <person name="Brown J."/>
            <person name="Cutler M."/>
            <person name="Kelly L."/>
            <person name="Polz M.F."/>
        </authorList>
    </citation>
    <scope>NUCLEOTIDE SEQUENCE [LARGE SCALE GENOMIC DNA]</scope>
    <source>
        <strain evidence="3">10N.261.51.B8</strain>
    </source>
</reference>
<comment type="caution">
    <text evidence="2">The sequence shown here is derived from an EMBL/GenBank/DDBJ whole genome shotgun (WGS) entry which is preliminary data.</text>
</comment>
<feature type="coiled-coil region" evidence="1">
    <location>
        <begin position="88"/>
        <end position="136"/>
    </location>
</feature>
<keyword evidence="1" id="KW-0175">Coiled coil</keyword>
<dbReference type="RefSeq" id="WP_102578550.1">
    <property type="nucleotide sequence ID" value="NZ_MCYL01000012.1"/>
</dbReference>
<evidence type="ECO:0000313" key="2">
    <source>
        <dbReference type="EMBL" id="PML57229.1"/>
    </source>
</evidence>
<name>A0A2N7II82_9VIBR</name>
<dbReference type="Proteomes" id="UP000235746">
    <property type="component" value="Unassembled WGS sequence"/>
</dbReference>
<gene>
    <name evidence="2" type="ORF">BCT74_20565</name>
</gene>
<proteinExistence type="predicted"/>
<protein>
    <submittedName>
        <fullName evidence="2">Uncharacterized protein</fullName>
    </submittedName>
</protein>
<dbReference type="EMBL" id="MCYL01000012">
    <property type="protein sequence ID" value="PML57229.1"/>
    <property type="molecule type" value="Genomic_DNA"/>
</dbReference>
<evidence type="ECO:0000313" key="3">
    <source>
        <dbReference type="Proteomes" id="UP000235746"/>
    </source>
</evidence>
<organism evidence="2 3">
    <name type="scientific">Vibrio lentus</name>
    <dbReference type="NCBI Taxonomy" id="136468"/>
    <lineage>
        <taxon>Bacteria</taxon>
        <taxon>Pseudomonadati</taxon>
        <taxon>Pseudomonadota</taxon>
        <taxon>Gammaproteobacteria</taxon>
        <taxon>Vibrionales</taxon>
        <taxon>Vibrionaceae</taxon>
        <taxon>Vibrio</taxon>
    </lineage>
</organism>